<feature type="non-terminal residue" evidence="1">
    <location>
        <position position="28"/>
    </location>
</feature>
<proteinExistence type="predicted"/>
<name>A0A7J8VQ47_9ROSI</name>
<protein>
    <submittedName>
        <fullName evidence="1">Uncharacterized protein</fullName>
    </submittedName>
</protein>
<reference evidence="1 2" key="1">
    <citation type="journal article" date="2019" name="Genome Biol. Evol.">
        <title>Insights into the evolution of the New World diploid cottons (Gossypium, subgenus Houzingenia) based on genome sequencing.</title>
        <authorList>
            <person name="Grover C.E."/>
            <person name="Arick M.A. 2nd"/>
            <person name="Thrash A."/>
            <person name="Conover J.L."/>
            <person name="Sanders W.S."/>
            <person name="Peterson D.G."/>
            <person name="Frelichowski J.E."/>
            <person name="Scheffler J.A."/>
            <person name="Scheffler B.E."/>
            <person name="Wendel J.F."/>
        </authorList>
    </citation>
    <scope>NUCLEOTIDE SEQUENCE [LARGE SCALE GENOMIC DNA]</scope>
    <source>
        <strain evidence="1">57</strain>
        <tissue evidence="1">Leaf</tissue>
    </source>
</reference>
<dbReference type="EMBL" id="JABFAB010000011">
    <property type="protein sequence ID" value="MBA0664579.1"/>
    <property type="molecule type" value="Genomic_DNA"/>
</dbReference>
<accession>A0A7J8VQ47</accession>
<evidence type="ECO:0000313" key="2">
    <source>
        <dbReference type="Proteomes" id="UP000593573"/>
    </source>
</evidence>
<organism evidence="1 2">
    <name type="scientific">Gossypium klotzschianum</name>
    <dbReference type="NCBI Taxonomy" id="34286"/>
    <lineage>
        <taxon>Eukaryota</taxon>
        <taxon>Viridiplantae</taxon>
        <taxon>Streptophyta</taxon>
        <taxon>Embryophyta</taxon>
        <taxon>Tracheophyta</taxon>
        <taxon>Spermatophyta</taxon>
        <taxon>Magnoliopsida</taxon>
        <taxon>eudicotyledons</taxon>
        <taxon>Gunneridae</taxon>
        <taxon>Pentapetalae</taxon>
        <taxon>rosids</taxon>
        <taxon>malvids</taxon>
        <taxon>Malvales</taxon>
        <taxon>Malvaceae</taxon>
        <taxon>Malvoideae</taxon>
        <taxon>Gossypium</taxon>
    </lineage>
</organism>
<comment type="caution">
    <text evidence="1">The sequence shown here is derived from an EMBL/GenBank/DDBJ whole genome shotgun (WGS) entry which is preliminary data.</text>
</comment>
<dbReference type="AlphaFoldDB" id="A0A7J8VQ47"/>
<evidence type="ECO:0000313" key="1">
    <source>
        <dbReference type="EMBL" id="MBA0664579.1"/>
    </source>
</evidence>
<gene>
    <name evidence="1" type="ORF">Goklo_004549</name>
</gene>
<dbReference type="Proteomes" id="UP000593573">
    <property type="component" value="Unassembled WGS sequence"/>
</dbReference>
<keyword evidence="2" id="KW-1185">Reference proteome</keyword>
<sequence>MVSNVFKTQNQNGLISDNAIVNLLVARF</sequence>